<comment type="caution">
    <text evidence="3">The sequence shown here is derived from an EMBL/GenBank/DDBJ whole genome shotgun (WGS) entry which is preliminary data.</text>
</comment>
<reference evidence="3" key="1">
    <citation type="submission" date="2023-10" db="EMBL/GenBank/DDBJ databases">
        <authorList>
            <person name="Chen Y."/>
            <person name="Shah S."/>
            <person name="Dougan E. K."/>
            <person name="Thang M."/>
            <person name="Chan C."/>
        </authorList>
    </citation>
    <scope>NUCLEOTIDE SEQUENCE [LARGE SCALE GENOMIC DNA]</scope>
</reference>
<gene>
    <name evidence="3" type="ORF">PCOR1329_LOCUS14458</name>
</gene>
<evidence type="ECO:0000256" key="1">
    <source>
        <dbReference type="ARBA" id="ARBA00010199"/>
    </source>
</evidence>
<keyword evidence="4" id="KW-1185">Reference proteome</keyword>
<organism evidence="3 4">
    <name type="scientific">Prorocentrum cordatum</name>
    <dbReference type="NCBI Taxonomy" id="2364126"/>
    <lineage>
        <taxon>Eukaryota</taxon>
        <taxon>Sar</taxon>
        <taxon>Alveolata</taxon>
        <taxon>Dinophyceae</taxon>
        <taxon>Prorocentrales</taxon>
        <taxon>Prorocentraceae</taxon>
        <taxon>Prorocentrum</taxon>
    </lineage>
</organism>
<dbReference type="InterPro" id="IPR002528">
    <property type="entry name" value="MATE_fam"/>
</dbReference>
<name>A0ABN9QZB5_9DINO</name>
<accession>A0ABN9QZB5</accession>
<dbReference type="Pfam" id="PF01554">
    <property type="entry name" value="MatE"/>
    <property type="match status" value="2"/>
</dbReference>
<feature type="transmembrane region" description="Helical" evidence="2">
    <location>
        <begin position="134"/>
        <end position="154"/>
    </location>
</feature>
<dbReference type="PANTHER" id="PTHR11206">
    <property type="entry name" value="MULTIDRUG RESISTANCE PROTEIN"/>
    <property type="match status" value="1"/>
</dbReference>
<dbReference type="EMBL" id="CAUYUJ010004324">
    <property type="protein sequence ID" value="CAK0809128.1"/>
    <property type="molecule type" value="Genomic_DNA"/>
</dbReference>
<evidence type="ECO:0000256" key="2">
    <source>
        <dbReference type="SAM" id="Phobius"/>
    </source>
</evidence>
<protein>
    <recommendedName>
        <fullName evidence="5">Multidrug and toxin extrusion protein</fullName>
    </recommendedName>
</protein>
<keyword evidence="2" id="KW-0472">Membrane</keyword>
<feature type="transmembrane region" description="Helical" evidence="2">
    <location>
        <begin position="63"/>
        <end position="83"/>
    </location>
</feature>
<evidence type="ECO:0000313" key="3">
    <source>
        <dbReference type="EMBL" id="CAK0809128.1"/>
    </source>
</evidence>
<sequence length="399" mass="42550">MRRLGKVGLPSYPMMVVSRCVALCSAAFVGQLGDTSALAAVGLANVVTNDWGAGNYRAVGVTMQRGFWILVCFADLPLIFVWLSSRRLLEAVGQHPDVARLVGLYSNVRFPGILFMTANVVLTRTLACMSNIRINLLASLGVAVLNVTLSATLIPRLGFVGAPITATVCDAVETIIITILAFQDADFRKCWPGIQRDAFRGWCAFLRRRRPSLALMGIEWWTWDLQNLLAGLVSPLAQATQAVTPALTDLQYCLGQALSNAAATVVGNLLGEGRARAAARCCRLVMLLCFVAMTLQGLLFLLLRHSIARVFTQDREVRDSIERLLPLTLVFSFLDGNQAALTGIIQAAGSPGIPRGTAAAGLLLGGWRAVGIVACVRAGVGPGGPVGGDAGRGRRCLFS</sequence>
<evidence type="ECO:0008006" key="5">
    <source>
        <dbReference type="Google" id="ProtNLM"/>
    </source>
</evidence>
<keyword evidence="2" id="KW-0812">Transmembrane</keyword>
<keyword evidence="2" id="KW-1133">Transmembrane helix</keyword>
<dbReference type="Proteomes" id="UP001189429">
    <property type="component" value="Unassembled WGS sequence"/>
</dbReference>
<feature type="transmembrane region" description="Helical" evidence="2">
    <location>
        <begin position="284"/>
        <end position="303"/>
    </location>
</feature>
<comment type="similarity">
    <text evidence="1">Belongs to the multi antimicrobial extrusion (MATE) (TC 2.A.66.1) family.</text>
</comment>
<proteinExistence type="inferred from homology"/>
<feature type="transmembrane region" description="Helical" evidence="2">
    <location>
        <begin position="160"/>
        <end position="182"/>
    </location>
</feature>
<evidence type="ECO:0000313" key="4">
    <source>
        <dbReference type="Proteomes" id="UP001189429"/>
    </source>
</evidence>